<evidence type="ECO:0000256" key="4">
    <source>
        <dbReference type="ARBA" id="ARBA00016377"/>
    </source>
</evidence>
<dbReference type="Proteomes" id="UP000241190">
    <property type="component" value="Unassembled WGS sequence"/>
</dbReference>
<evidence type="ECO:0000313" key="11">
    <source>
        <dbReference type="Proteomes" id="UP000241190"/>
    </source>
</evidence>
<dbReference type="GO" id="GO:0019693">
    <property type="term" value="P:ribose phosphate metabolic process"/>
    <property type="evidence" value="ECO:0007669"/>
    <property type="project" value="TreeGrafter"/>
</dbReference>
<evidence type="ECO:0000256" key="3">
    <source>
        <dbReference type="ARBA" id="ARBA00007275"/>
    </source>
</evidence>
<dbReference type="STRING" id="56192.UB38_00235"/>
<gene>
    <name evidence="9" type="ORF">C9I88_02205</name>
    <name evidence="10" type="ORF">C9J52_05485</name>
</gene>
<dbReference type="GO" id="GO:0006753">
    <property type="term" value="P:nucleoside phosphate metabolic process"/>
    <property type="evidence" value="ECO:0007669"/>
    <property type="project" value="TreeGrafter"/>
</dbReference>
<organism evidence="9 12">
    <name type="scientific">Photobacterium iliopiscarium</name>
    <dbReference type="NCBI Taxonomy" id="56192"/>
    <lineage>
        <taxon>Bacteria</taxon>
        <taxon>Pseudomonadati</taxon>
        <taxon>Pseudomonadota</taxon>
        <taxon>Gammaproteobacteria</taxon>
        <taxon>Vibrionales</taxon>
        <taxon>Vibrionaceae</taxon>
        <taxon>Photobacterium</taxon>
    </lineage>
</organism>
<keyword evidence="5 9" id="KW-0378">Hydrolase</keyword>
<dbReference type="RefSeq" id="WP_045037591.1">
    <property type="nucleotide sequence ID" value="NZ_CAMQYU010000074.1"/>
</dbReference>
<dbReference type="InterPro" id="IPR000086">
    <property type="entry name" value="NUDIX_hydrolase_dom"/>
</dbReference>
<evidence type="ECO:0000259" key="8">
    <source>
        <dbReference type="PROSITE" id="PS51462"/>
    </source>
</evidence>
<dbReference type="InterPro" id="IPR015797">
    <property type="entry name" value="NUDIX_hydrolase-like_dom_sf"/>
</dbReference>
<evidence type="ECO:0000313" key="10">
    <source>
        <dbReference type="EMBL" id="PSW98789.1"/>
    </source>
</evidence>
<dbReference type="GO" id="GO:0005829">
    <property type="term" value="C:cytosol"/>
    <property type="evidence" value="ECO:0007669"/>
    <property type="project" value="TreeGrafter"/>
</dbReference>
<comment type="similarity">
    <text evidence="3">Belongs to the Nudix hydrolase family. NudK subfamily.</text>
</comment>
<dbReference type="SUPFAM" id="SSF55811">
    <property type="entry name" value="Nudix"/>
    <property type="match status" value="1"/>
</dbReference>
<dbReference type="CDD" id="cd24161">
    <property type="entry name" value="NUDIX_ADPRase_Ndx2"/>
    <property type="match status" value="1"/>
</dbReference>
<dbReference type="AlphaFoldDB" id="A0A0D8P7C3"/>
<dbReference type="GO" id="GO:0016787">
    <property type="term" value="F:hydrolase activity"/>
    <property type="evidence" value="ECO:0007669"/>
    <property type="project" value="UniProtKB-KW"/>
</dbReference>
<dbReference type="PANTHER" id="PTHR11839:SF18">
    <property type="entry name" value="NUDIX HYDROLASE DOMAIN-CONTAINING PROTEIN"/>
    <property type="match status" value="1"/>
</dbReference>
<evidence type="ECO:0000256" key="6">
    <source>
        <dbReference type="ARBA" id="ARBA00032162"/>
    </source>
</evidence>
<dbReference type="Gene3D" id="3.90.79.10">
    <property type="entry name" value="Nucleoside Triphosphate Pyrophosphohydrolase"/>
    <property type="match status" value="1"/>
</dbReference>
<dbReference type="Proteomes" id="UP000241954">
    <property type="component" value="Unassembled WGS sequence"/>
</dbReference>
<dbReference type="EMBL" id="PYLW01000002">
    <property type="protein sequence ID" value="PSV99017.1"/>
    <property type="molecule type" value="Genomic_DNA"/>
</dbReference>
<feature type="domain" description="Nudix hydrolase" evidence="8">
    <location>
        <begin position="39"/>
        <end position="170"/>
    </location>
</feature>
<proteinExistence type="inferred from homology"/>
<dbReference type="OrthoDB" id="177518at2"/>
<evidence type="ECO:0000256" key="5">
    <source>
        <dbReference type="ARBA" id="ARBA00022801"/>
    </source>
</evidence>
<evidence type="ECO:0000256" key="1">
    <source>
        <dbReference type="ARBA" id="ARBA00000847"/>
    </source>
</evidence>
<keyword evidence="11" id="KW-1185">Reference proteome</keyword>
<evidence type="ECO:0000256" key="7">
    <source>
        <dbReference type="ARBA" id="ARBA00032272"/>
    </source>
</evidence>
<dbReference type="Pfam" id="PF00293">
    <property type="entry name" value="NUDIX"/>
    <property type="match status" value="1"/>
</dbReference>
<dbReference type="EMBL" id="PYOP01000006">
    <property type="protein sequence ID" value="PSW98789.1"/>
    <property type="molecule type" value="Genomic_DNA"/>
</dbReference>
<dbReference type="PANTHER" id="PTHR11839">
    <property type="entry name" value="UDP/ADP-SUGAR PYROPHOSPHATASE"/>
    <property type="match status" value="1"/>
</dbReference>
<protein>
    <recommendedName>
        <fullName evidence="4">GDP-mannose pyrophosphatase</fullName>
    </recommendedName>
    <alternativeName>
        <fullName evidence="6">GDP-mannose hydrolase</fullName>
    </alternativeName>
    <alternativeName>
        <fullName evidence="7">GDPMK</fullName>
    </alternativeName>
</protein>
<comment type="caution">
    <text evidence="9">The sequence shown here is derived from an EMBL/GenBank/DDBJ whole genome shotgun (WGS) entry which is preliminary data.</text>
</comment>
<accession>A0A0D8P7C3</accession>
<evidence type="ECO:0000313" key="12">
    <source>
        <dbReference type="Proteomes" id="UP000241954"/>
    </source>
</evidence>
<comment type="cofactor">
    <cofactor evidence="2">
        <name>Mg(2+)</name>
        <dbReference type="ChEBI" id="CHEBI:18420"/>
    </cofactor>
</comment>
<sequence>MTDIKTLDSRIVYQNKWMTVREDKIQRQSGAEGIYGVVEKPDCAAILAIDNGRIHLVQQFRYSIQQRCWEIPQGAWEANPDADHLDLAKGELQEETGLIADNMVYLGSQFIAYGFLNQTCHIYLATQLHATSEQHRDLEEEDLISQSFSITEFEAMIINGELKDSVTIAAYGLAKLKQAI</sequence>
<evidence type="ECO:0000256" key="2">
    <source>
        <dbReference type="ARBA" id="ARBA00001946"/>
    </source>
</evidence>
<evidence type="ECO:0000313" key="9">
    <source>
        <dbReference type="EMBL" id="PSV99017.1"/>
    </source>
</evidence>
<reference evidence="9 12" key="1">
    <citation type="submission" date="2018-01" db="EMBL/GenBank/DDBJ databases">
        <title>Whole genome sequencing of Histamine producing bacteria.</title>
        <authorList>
            <person name="Butler K."/>
        </authorList>
    </citation>
    <scope>NUCLEOTIDE SEQUENCE [LARGE SCALE GENOMIC DNA]</scope>
    <source>
        <strain evidence="10 11">ATCC 51761</strain>
        <strain evidence="9 12">NCIMB 13481</strain>
    </source>
</reference>
<comment type="catalytic activity">
    <reaction evidence="1">
        <text>GDP-alpha-D-mannose + H2O = alpha-D-mannose 1-phosphate + GMP + 2 H(+)</text>
        <dbReference type="Rhea" id="RHEA:27978"/>
        <dbReference type="ChEBI" id="CHEBI:15377"/>
        <dbReference type="ChEBI" id="CHEBI:15378"/>
        <dbReference type="ChEBI" id="CHEBI:57527"/>
        <dbReference type="ChEBI" id="CHEBI:58115"/>
        <dbReference type="ChEBI" id="CHEBI:58409"/>
    </reaction>
</comment>
<dbReference type="PROSITE" id="PS51462">
    <property type="entry name" value="NUDIX"/>
    <property type="match status" value="1"/>
</dbReference>
<name>A0A0D8P7C3_9GAMM</name>
<dbReference type="GeneID" id="93547825"/>